<dbReference type="Proteomes" id="UP000054166">
    <property type="component" value="Unassembled WGS sequence"/>
</dbReference>
<protein>
    <submittedName>
        <fullName evidence="2">Uncharacterized protein</fullName>
    </submittedName>
</protein>
<evidence type="ECO:0000313" key="1">
    <source>
        <dbReference type="EMBL" id="KIM72264.1"/>
    </source>
</evidence>
<proteinExistence type="predicted"/>
<name>A0A0C3EYE6_PILCF</name>
<accession>A0A0C3EYE6</accession>
<organism evidence="2 3">
    <name type="scientific">Piloderma croceum (strain F 1598)</name>
    <dbReference type="NCBI Taxonomy" id="765440"/>
    <lineage>
        <taxon>Eukaryota</taxon>
        <taxon>Fungi</taxon>
        <taxon>Dikarya</taxon>
        <taxon>Basidiomycota</taxon>
        <taxon>Agaricomycotina</taxon>
        <taxon>Agaricomycetes</taxon>
        <taxon>Agaricomycetidae</taxon>
        <taxon>Atheliales</taxon>
        <taxon>Atheliaceae</taxon>
        <taxon>Piloderma</taxon>
    </lineage>
</organism>
<dbReference type="EMBL" id="KN833145">
    <property type="protein sequence ID" value="KIM72264.1"/>
    <property type="molecule type" value="Genomic_DNA"/>
</dbReference>
<dbReference type="AlphaFoldDB" id="A0A0C3EYE6"/>
<reference evidence="3" key="2">
    <citation type="submission" date="2015-01" db="EMBL/GenBank/DDBJ databases">
        <title>Evolutionary Origins and Diversification of the Mycorrhizal Mutualists.</title>
        <authorList>
            <consortium name="DOE Joint Genome Institute"/>
            <consortium name="Mycorrhizal Genomics Consortium"/>
            <person name="Kohler A."/>
            <person name="Kuo A."/>
            <person name="Nagy L.G."/>
            <person name="Floudas D."/>
            <person name="Copeland A."/>
            <person name="Barry K.W."/>
            <person name="Cichocki N."/>
            <person name="Veneault-Fourrey C."/>
            <person name="LaButti K."/>
            <person name="Lindquist E.A."/>
            <person name="Lipzen A."/>
            <person name="Lundell T."/>
            <person name="Morin E."/>
            <person name="Murat C."/>
            <person name="Riley R."/>
            <person name="Ohm R."/>
            <person name="Sun H."/>
            <person name="Tunlid A."/>
            <person name="Henrissat B."/>
            <person name="Grigoriev I.V."/>
            <person name="Hibbett D.S."/>
            <person name="Martin F."/>
        </authorList>
    </citation>
    <scope>NUCLEOTIDE SEQUENCE [LARGE SCALE GENOMIC DNA]</scope>
    <source>
        <strain evidence="3">F 1598</strain>
    </source>
</reference>
<reference evidence="2" key="3">
    <citation type="submission" date="2015-02" db="EMBL/GenBank/DDBJ databases">
        <title>Evolutionary Origins and Diversification of the Mycorrhizal Mutualists.</title>
        <authorList>
            <consortium name="DOE Joint Genome Institute"/>
            <consortium name="Mycorrhizal Genomics Consortium"/>
            <person name="Kohler A."/>
            <person name="Kuo A."/>
            <person name="Nagy L.G."/>
            <person name="Floudas D."/>
            <person name="Copeland A."/>
            <person name="Barry K.W."/>
            <person name="Cichocki N."/>
            <person name="Veneault-Fourrey C."/>
            <person name="LaButti K."/>
            <person name="Lindquist E.A."/>
            <person name="Lipzen A."/>
            <person name="Lundell T."/>
            <person name="Morin E."/>
            <person name="Murat C."/>
            <person name="Riley R."/>
            <person name="Ohm R."/>
            <person name="Sun H."/>
            <person name="Tunlid A."/>
            <person name="Henrissat B."/>
            <person name="Grigoriev I.V."/>
            <person name="Hibbett D.S."/>
            <person name="Martin F."/>
        </authorList>
    </citation>
    <scope>NUCLEOTIDE SEQUENCE</scope>
    <source>
        <strain evidence="2 3">F 1598</strain>
    </source>
</reference>
<dbReference type="HOGENOM" id="CLU_127230_0_0_1"/>
<dbReference type="OrthoDB" id="2739948at2759"/>
<dbReference type="EMBL" id="KN833024">
    <property type="protein sequence ID" value="KIM77540.1"/>
    <property type="molecule type" value="Genomic_DNA"/>
</dbReference>
<keyword evidence="3" id="KW-1185">Reference proteome</keyword>
<evidence type="ECO:0000313" key="2">
    <source>
        <dbReference type="EMBL" id="KIM77540.1"/>
    </source>
</evidence>
<reference evidence="2 3" key="1">
    <citation type="submission" date="2014-04" db="EMBL/GenBank/DDBJ databases">
        <authorList>
            <consortium name="DOE Joint Genome Institute"/>
            <person name="Kuo A."/>
            <person name="Tarkka M."/>
            <person name="Buscot F."/>
            <person name="Kohler A."/>
            <person name="Nagy L.G."/>
            <person name="Floudas D."/>
            <person name="Copeland A."/>
            <person name="Barry K.W."/>
            <person name="Cichocki N."/>
            <person name="Veneault-Fourrey C."/>
            <person name="LaButti K."/>
            <person name="Lindquist E.A."/>
            <person name="Lipzen A."/>
            <person name="Lundell T."/>
            <person name="Morin E."/>
            <person name="Murat C."/>
            <person name="Sun H."/>
            <person name="Tunlid A."/>
            <person name="Henrissat B."/>
            <person name="Grigoriev I.V."/>
            <person name="Hibbett D.S."/>
            <person name="Martin F."/>
            <person name="Nordberg H.P."/>
            <person name="Cantor M.N."/>
            <person name="Hua S.X."/>
        </authorList>
    </citation>
    <scope>NUCLEOTIDE SEQUENCE [LARGE SCALE GENOMIC DNA]</scope>
    <source>
        <strain evidence="2 3">F 1598</strain>
    </source>
</reference>
<sequence length="112" mass="12522">MDKLVLVDTHANGDALRDNLAPDISVYAADNVPDADAKTDFSRMELFVELKFAETSDPFRDPKGPRQPQAEDFRFENDSEVSQLNRGQLCSYAAAHAGSQFRVHTFTLSICR</sequence>
<evidence type="ECO:0000313" key="3">
    <source>
        <dbReference type="Proteomes" id="UP000054166"/>
    </source>
</evidence>
<gene>
    <name evidence="2" type="ORF">PILCRDRAFT_76679</name>
    <name evidence="1" type="ORF">PILCRDRAFT_82021</name>
</gene>